<keyword evidence="2" id="KW-1185">Reference proteome</keyword>
<dbReference type="Proteomes" id="UP001055940">
    <property type="component" value="Plasmid unnamed1"/>
</dbReference>
<reference evidence="1" key="1">
    <citation type="submission" date="2022-06" db="EMBL/GenBank/DDBJ databases">
        <authorList>
            <person name="Ping M."/>
        </authorList>
    </citation>
    <scope>NUCLEOTIDE SEQUENCE</scope>
    <source>
        <strain evidence="1">JCM11759T</strain>
        <plasmid evidence="1">unnamed1</plasmid>
    </source>
</reference>
<accession>A0ABY5DGT1</accession>
<organism evidence="1 2">
    <name type="scientific">Nocardiopsis exhalans</name>
    <dbReference type="NCBI Taxonomy" id="163604"/>
    <lineage>
        <taxon>Bacteria</taxon>
        <taxon>Bacillati</taxon>
        <taxon>Actinomycetota</taxon>
        <taxon>Actinomycetes</taxon>
        <taxon>Streptosporangiales</taxon>
        <taxon>Nocardiopsidaceae</taxon>
        <taxon>Nocardiopsis</taxon>
    </lineage>
</organism>
<evidence type="ECO:0000313" key="2">
    <source>
        <dbReference type="Proteomes" id="UP001055940"/>
    </source>
</evidence>
<sequence>MGNGGRRVQPGQGGTYTEADIREEIGADAEDHPVALEFLLVTLAALEAAGTPVLVTTVELPYSGGVAVGGSWPDGRTRLLTVTEVNEAHDDYPRDPVALAQAPAHLDATDTDAQALAAITRALTPIEPQAIVEAIAPASWAQLLIRTPGGDLLTVAVQDRH</sequence>
<proteinExistence type="predicted"/>
<protein>
    <submittedName>
        <fullName evidence="1">Uncharacterized protein</fullName>
    </submittedName>
</protein>
<keyword evidence="1" id="KW-0614">Plasmid</keyword>
<geneLocation type="plasmid" evidence="1 2">
    <name>unnamed1</name>
</geneLocation>
<gene>
    <name evidence="1" type="ORF">NE857_34025</name>
</gene>
<evidence type="ECO:0000313" key="1">
    <source>
        <dbReference type="EMBL" id="USY23552.1"/>
    </source>
</evidence>
<dbReference type="EMBL" id="CP099838">
    <property type="protein sequence ID" value="USY23552.1"/>
    <property type="molecule type" value="Genomic_DNA"/>
</dbReference>
<dbReference type="RefSeq" id="WP_254422206.1">
    <property type="nucleotide sequence ID" value="NZ_BAAAJB010000040.1"/>
</dbReference>
<name>A0ABY5DGT1_9ACTN</name>